<dbReference type="OrthoDB" id="5317164at2"/>
<dbReference type="EMBL" id="WRPM01000081">
    <property type="protein sequence ID" value="MVT26982.1"/>
    <property type="molecule type" value="Genomic_DNA"/>
</dbReference>
<feature type="transmembrane region" description="Helical" evidence="5">
    <location>
        <begin position="160"/>
        <end position="182"/>
    </location>
</feature>
<feature type="transmembrane region" description="Helical" evidence="5">
    <location>
        <begin position="69"/>
        <end position="89"/>
    </location>
</feature>
<feature type="non-terminal residue" evidence="7">
    <location>
        <position position="191"/>
    </location>
</feature>
<keyword evidence="3 5" id="KW-1133">Transmembrane helix</keyword>
<evidence type="ECO:0000313" key="8">
    <source>
        <dbReference type="Proteomes" id="UP000460157"/>
    </source>
</evidence>
<evidence type="ECO:0000256" key="2">
    <source>
        <dbReference type="ARBA" id="ARBA00022692"/>
    </source>
</evidence>
<feature type="transmembrane region" description="Helical" evidence="5">
    <location>
        <begin position="126"/>
        <end position="148"/>
    </location>
</feature>
<dbReference type="PANTHER" id="PTHR23523:SF2">
    <property type="entry name" value="2-NITROIMIDAZOLE TRANSPORTER"/>
    <property type="match status" value="1"/>
</dbReference>
<proteinExistence type="predicted"/>
<dbReference type="InterPro" id="IPR036259">
    <property type="entry name" value="MFS_trans_sf"/>
</dbReference>
<name>A0A7K1UKX4_9MICC</name>
<dbReference type="GO" id="GO:0005886">
    <property type="term" value="C:plasma membrane"/>
    <property type="evidence" value="ECO:0007669"/>
    <property type="project" value="UniProtKB-SubCell"/>
</dbReference>
<evidence type="ECO:0000256" key="5">
    <source>
        <dbReference type="SAM" id="Phobius"/>
    </source>
</evidence>
<dbReference type="PANTHER" id="PTHR23523">
    <property type="match status" value="1"/>
</dbReference>
<dbReference type="PROSITE" id="PS50850">
    <property type="entry name" value="MFS"/>
    <property type="match status" value="1"/>
</dbReference>
<comment type="subcellular location">
    <subcellularLocation>
        <location evidence="1">Cell membrane</location>
        <topology evidence="1">Multi-pass membrane protein</topology>
    </subcellularLocation>
</comment>
<keyword evidence="4 5" id="KW-0472">Membrane</keyword>
<gene>
    <name evidence="7" type="ORF">GNZ21_11530</name>
</gene>
<dbReference type="InterPro" id="IPR011701">
    <property type="entry name" value="MFS"/>
</dbReference>
<feature type="domain" description="Major facilitator superfamily (MFS) profile" evidence="6">
    <location>
        <begin position="29"/>
        <end position="191"/>
    </location>
</feature>
<feature type="transmembrane region" description="Helical" evidence="5">
    <location>
        <begin position="96"/>
        <end position="114"/>
    </location>
</feature>
<evidence type="ECO:0000256" key="1">
    <source>
        <dbReference type="ARBA" id="ARBA00004651"/>
    </source>
</evidence>
<protein>
    <submittedName>
        <fullName evidence="7">MFS transporter</fullName>
    </submittedName>
</protein>
<evidence type="ECO:0000259" key="6">
    <source>
        <dbReference type="PROSITE" id="PS50850"/>
    </source>
</evidence>
<dbReference type="Proteomes" id="UP000460157">
    <property type="component" value="Unassembled WGS sequence"/>
</dbReference>
<organism evidence="7 8">
    <name type="scientific">Nesterenkonia alkaliphila</name>
    <dbReference type="NCBI Taxonomy" id="1463631"/>
    <lineage>
        <taxon>Bacteria</taxon>
        <taxon>Bacillati</taxon>
        <taxon>Actinomycetota</taxon>
        <taxon>Actinomycetes</taxon>
        <taxon>Micrococcales</taxon>
        <taxon>Micrococcaceae</taxon>
        <taxon>Nesterenkonia</taxon>
    </lineage>
</organism>
<evidence type="ECO:0000313" key="7">
    <source>
        <dbReference type="EMBL" id="MVT26982.1"/>
    </source>
</evidence>
<dbReference type="GO" id="GO:0022857">
    <property type="term" value="F:transmembrane transporter activity"/>
    <property type="evidence" value="ECO:0007669"/>
    <property type="project" value="InterPro"/>
</dbReference>
<dbReference type="AlphaFoldDB" id="A0A7K1UKX4"/>
<evidence type="ECO:0000256" key="4">
    <source>
        <dbReference type="ARBA" id="ARBA00023136"/>
    </source>
</evidence>
<dbReference type="Pfam" id="PF07690">
    <property type="entry name" value="MFS_1"/>
    <property type="match status" value="1"/>
</dbReference>
<dbReference type="Gene3D" id="1.20.1250.20">
    <property type="entry name" value="MFS general substrate transporter like domains"/>
    <property type="match status" value="1"/>
</dbReference>
<sequence>MWPWWRSGIPRSGTWLRLSLMSSAASGRLMLLATVLLVTANLRPAITVVGPLIERVGAETGLSPSALGALGSVPIVAFAVVSPVVHLLGRRFGPERTILVSLLVLAVGTALRSVPENGLLPQAVSLYVGTALLSAAIGVGNVLVPSVVKRDFPDRVPMMTGVYTAAMVGAAAISSGGAVLVAEAWGWRGAF</sequence>
<dbReference type="InterPro" id="IPR052524">
    <property type="entry name" value="MFS_Cyanate_Porter"/>
</dbReference>
<reference evidence="7 8" key="1">
    <citation type="submission" date="2019-12" db="EMBL/GenBank/DDBJ databases">
        <title>Nesterenkonia muleiensis sp. nov., a novel actinobacterium isolated from sap of Populus euphratica.</title>
        <authorList>
            <person name="Wang R."/>
        </authorList>
    </citation>
    <scope>NUCLEOTIDE SEQUENCE [LARGE SCALE GENOMIC DNA]</scope>
    <source>
        <strain evidence="7 8">F10</strain>
    </source>
</reference>
<accession>A0A7K1UKX4</accession>
<keyword evidence="8" id="KW-1185">Reference proteome</keyword>
<keyword evidence="2 5" id="KW-0812">Transmembrane</keyword>
<dbReference type="InterPro" id="IPR020846">
    <property type="entry name" value="MFS_dom"/>
</dbReference>
<evidence type="ECO:0000256" key="3">
    <source>
        <dbReference type="ARBA" id="ARBA00022989"/>
    </source>
</evidence>
<dbReference type="SUPFAM" id="SSF103473">
    <property type="entry name" value="MFS general substrate transporter"/>
    <property type="match status" value="1"/>
</dbReference>
<comment type="caution">
    <text evidence="7">The sequence shown here is derived from an EMBL/GenBank/DDBJ whole genome shotgun (WGS) entry which is preliminary data.</text>
</comment>